<dbReference type="GO" id="GO:0022857">
    <property type="term" value="F:transmembrane transporter activity"/>
    <property type="evidence" value="ECO:0007669"/>
    <property type="project" value="UniProtKB-UniRule"/>
</dbReference>
<comment type="caution">
    <text evidence="12">The sequence shown here is derived from an EMBL/GenBank/DDBJ whole genome shotgun (WGS) entry which is preliminary data.</text>
</comment>
<evidence type="ECO:0000256" key="8">
    <source>
        <dbReference type="ARBA" id="ARBA00038436"/>
    </source>
</evidence>
<dbReference type="PANTHER" id="PTHR35011:SF2">
    <property type="entry name" value="2,3-DIKETO-L-GULONATE TRAP TRANSPORTER SMALL PERMEASE PROTEIN YIAM"/>
    <property type="match status" value="1"/>
</dbReference>
<feature type="transmembrane region" description="Helical" evidence="9">
    <location>
        <begin position="148"/>
        <end position="169"/>
    </location>
</feature>
<dbReference type="Proteomes" id="UP000229278">
    <property type="component" value="Unassembled WGS sequence"/>
</dbReference>
<evidence type="ECO:0000256" key="4">
    <source>
        <dbReference type="ARBA" id="ARBA00022519"/>
    </source>
</evidence>
<comment type="subcellular location">
    <subcellularLocation>
        <location evidence="1 9">Cell inner membrane</location>
        <topology evidence="1 9">Multi-pass membrane protein</topology>
    </subcellularLocation>
</comment>
<dbReference type="PANTHER" id="PTHR35011">
    <property type="entry name" value="2,3-DIKETO-L-GULONATE TRAP TRANSPORTER SMALL PERMEASE PROTEIN YIAM"/>
    <property type="match status" value="1"/>
</dbReference>
<name>A0A2G6PFK8_9GAMM</name>
<keyword evidence="2 9" id="KW-0813">Transport</keyword>
<keyword evidence="3" id="KW-1003">Cell membrane</keyword>
<comment type="similarity">
    <text evidence="8 9">Belongs to the TRAP transporter small permease family.</text>
</comment>
<dbReference type="AlphaFoldDB" id="A0A2G6PFK8"/>
<comment type="subunit">
    <text evidence="9">The complex comprises the extracytoplasmic solute receptor protein and the two transmembrane proteins.</text>
</comment>
<evidence type="ECO:0000256" key="2">
    <source>
        <dbReference type="ARBA" id="ARBA00022448"/>
    </source>
</evidence>
<accession>A0A2G6PFK8</accession>
<reference evidence="12 13" key="1">
    <citation type="submission" date="2017-10" db="EMBL/GenBank/DDBJ databases">
        <title>Novel microbial diversity and functional potential in the marine mammal oral microbiome.</title>
        <authorList>
            <person name="Dudek N.K."/>
            <person name="Sun C.L."/>
            <person name="Burstein D."/>
            <person name="Kantor R.S."/>
            <person name="Aliaga Goltsman D.S."/>
            <person name="Bik E.M."/>
            <person name="Thomas B.C."/>
            <person name="Banfield J.F."/>
            <person name="Relman D.A."/>
        </authorList>
    </citation>
    <scope>NUCLEOTIDE SEQUENCE [LARGE SCALE GENOMIC DNA]</scope>
    <source>
        <strain evidence="12">DOLJORAL78_50_517</strain>
    </source>
</reference>
<proteinExistence type="inferred from homology"/>
<gene>
    <name evidence="12" type="ORF">CSA09_02440</name>
</gene>
<evidence type="ECO:0000256" key="10">
    <source>
        <dbReference type="SAM" id="MobiDB-lite"/>
    </source>
</evidence>
<evidence type="ECO:0000256" key="9">
    <source>
        <dbReference type="RuleBase" id="RU369079"/>
    </source>
</evidence>
<keyword evidence="4 9" id="KW-0997">Cell inner membrane</keyword>
<sequence>MFFRLINKAEEAIISLLLVATTLLVFIEVVMRFGFGTGLTWGQELTLHMSAWFVLFGTSYGLKVGAHIGVDAFVRTFSRAGQRLLTLVAVSLCLIYCGLFLYGSWVYLAEMYGIGISMEDLEFPHWMVAGLSEEAAETWKIYPDEPRVPLWLAHGMLLVGFTFLSIRLLELLWSVVTGKATGFHKVDEADESLQMTEELKKEQEQEQIEPDTLSLNKGSMK</sequence>
<evidence type="ECO:0000256" key="1">
    <source>
        <dbReference type="ARBA" id="ARBA00004429"/>
    </source>
</evidence>
<keyword evidence="7 9" id="KW-0472">Membrane</keyword>
<protein>
    <recommendedName>
        <fullName evidence="9">TRAP transporter small permease protein</fullName>
    </recommendedName>
</protein>
<evidence type="ECO:0000256" key="5">
    <source>
        <dbReference type="ARBA" id="ARBA00022692"/>
    </source>
</evidence>
<evidence type="ECO:0000313" key="12">
    <source>
        <dbReference type="EMBL" id="PIE83347.1"/>
    </source>
</evidence>
<dbReference type="InterPro" id="IPR007387">
    <property type="entry name" value="TRAP_DctQ"/>
</dbReference>
<dbReference type="EMBL" id="PDTV01000005">
    <property type="protein sequence ID" value="PIE83347.1"/>
    <property type="molecule type" value="Genomic_DNA"/>
</dbReference>
<feature type="transmembrane region" description="Helical" evidence="9">
    <location>
        <begin position="12"/>
        <end position="31"/>
    </location>
</feature>
<comment type="function">
    <text evidence="9">Part of the tripartite ATP-independent periplasmic (TRAP) transport system.</text>
</comment>
<evidence type="ECO:0000259" key="11">
    <source>
        <dbReference type="Pfam" id="PF04290"/>
    </source>
</evidence>
<feature type="region of interest" description="Disordered" evidence="10">
    <location>
        <begin position="194"/>
        <end position="221"/>
    </location>
</feature>
<evidence type="ECO:0000256" key="3">
    <source>
        <dbReference type="ARBA" id="ARBA00022475"/>
    </source>
</evidence>
<feature type="transmembrane region" description="Helical" evidence="9">
    <location>
        <begin position="85"/>
        <end position="108"/>
    </location>
</feature>
<evidence type="ECO:0000256" key="6">
    <source>
        <dbReference type="ARBA" id="ARBA00022989"/>
    </source>
</evidence>
<keyword evidence="6 9" id="KW-1133">Transmembrane helix</keyword>
<dbReference type="InterPro" id="IPR055348">
    <property type="entry name" value="DctQ"/>
</dbReference>
<evidence type="ECO:0000256" key="7">
    <source>
        <dbReference type="ARBA" id="ARBA00023136"/>
    </source>
</evidence>
<dbReference type="Pfam" id="PF04290">
    <property type="entry name" value="DctQ"/>
    <property type="match status" value="1"/>
</dbReference>
<feature type="transmembrane region" description="Helical" evidence="9">
    <location>
        <begin position="51"/>
        <end position="73"/>
    </location>
</feature>
<dbReference type="GO" id="GO:0015740">
    <property type="term" value="P:C4-dicarboxylate transport"/>
    <property type="evidence" value="ECO:0007669"/>
    <property type="project" value="TreeGrafter"/>
</dbReference>
<organism evidence="12 13">
    <name type="scientific">Candidatus Contendibacter odensensis</name>
    <dbReference type="NCBI Taxonomy" id="1400860"/>
    <lineage>
        <taxon>Bacteria</taxon>
        <taxon>Pseudomonadati</taxon>
        <taxon>Pseudomonadota</taxon>
        <taxon>Gammaproteobacteria</taxon>
        <taxon>Candidatus Competibacteraceae</taxon>
        <taxon>Candidatus Contendibacter</taxon>
    </lineage>
</organism>
<feature type="domain" description="Tripartite ATP-independent periplasmic transporters DctQ component" evidence="11">
    <location>
        <begin position="22"/>
        <end position="129"/>
    </location>
</feature>
<keyword evidence="5 9" id="KW-0812">Transmembrane</keyword>
<dbReference type="GO" id="GO:0005886">
    <property type="term" value="C:plasma membrane"/>
    <property type="evidence" value="ECO:0007669"/>
    <property type="project" value="UniProtKB-SubCell"/>
</dbReference>
<evidence type="ECO:0000313" key="13">
    <source>
        <dbReference type="Proteomes" id="UP000229278"/>
    </source>
</evidence>